<dbReference type="InterPro" id="IPR020835">
    <property type="entry name" value="Catalase_sf"/>
</dbReference>
<dbReference type="Proteomes" id="UP000253729">
    <property type="component" value="Unassembled WGS sequence"/>
</dbReference>
<dbReference type="InterPro" id="IPR011614">
    <property type="entry name" value="Catalase_core"/>
</dbReference>
<organism evidence="2 3">
    <name type="scientific">Aspergillus welwitschiae</name>
    <dbReference type="NCBI Taxonomy" id="1341132"/>
    <lineage>
        <taxon>Eukaryota</taxon>
        <taxon>Fungi</taxon>
        <taxon>Dikarya</taxon>
        <taxon>Ascomycota</taxon>
        <taxon>Pezizomycotina</taxon>
        <taxon>Eurotiomycetes</taxon>
        <taxon>Eurotiomycetidae</taxon>
        <taxon>Eurotiales</taxon>
        <taxon>Aspergillaceae</taxon>
        <taxon>Aspergillus</taxon>
        <taxon>Aspergillus subgen. Circumdati</taxon>
    </lineage>
</organism>
<evidence type="ECO:0000259" key="1">
    <source>
        <dbReference type="Pfam" id="PF00199"/>
    </source>
</evidence>
<dbReference type="PANTHER" id="PTHR11465:SF62">
    <property type="entry name" value="CATALASE T"/>
    <property type="match status" value="1"/>
</dbReference>
<gene>
    <name evidence="2" type="ORF">BDQ94DRAFT_171053</name>
</gene>
<proteinExistence type="predicted"/>
<dbReference type="GeneID" id="38139990"/>
<dbReference type="GO" id="GO:0005739">
    <property type="term" value="C:mitochondrion"/>
    <property type="evidence" value="ECO:0007669"/>
    <property type="project" value="TreeGrafter"/>
</dbReference>
<dbReference type="InterPro" id="IPR018028">
    <property type="entry name" value="Catalase"/>
</dbReference>
<dbReference type="EMBL" id="KZ852049">
    <property type="protein sequence ID" value="RDH32852.1"/>
    <property type="molecule type" value="Genomic_DNA"/>
</dbReference>
<dbReference type="GO" id="GO:0005777">
    <property type="term" value="C:peroxisome"/>
    <property type="evidence" value="ECO:0007669"/>
    <property type="project" value="TreeGrafter"/>
</dbReference>
<protein>
    <submittedName>
        <fullName evidence="2">Heme-dependent catalase</fullName>
    </submittedName>
</protein>
<accession>A0A3F3Q1I7</accession>
<dbReference type="PROSITE" id="PS51402">
    <property type="entry name" value="CATALASE_3"/>
    <property type="match status" value="1"/>
</dbReference>
<evidence type="ECO:0000313" key="2">
    <source>
        <dbReference type="EMBL" id="RDH32852.1"/>
    </source>
</evidence>
<dbReference type="GO" id="GO:0004096">
    <property type="term" value="F:catalase activity"/>
    <property type="evidence" value="ECO:0007669"/>
    <property type="project" value="InterPro"/>
</dbReference>
<name>A0A3F3Q1I7_9EURO</name>
<dbReference type="SUPFAM" id="SSF56634">
    <property type="entry name" value="Heme-dependent catalase-like"/>
    <property type="match status" value="1"/>
</dbReference>
<dbReference type="AlphaFoldDB" id="A0A3F3Q1I7"/>
<evidence type="ECO:0000313" key="3">
    <source>
        <dbReference type="Proteomes" id="UP000253729"/>
    </source>
</evidence>
<dbReference type="GO" id="GO:0042744">
    <property type="term" value="P:hydrogen peroxide catabolic process"/>
    <property type="evidence" value="ECO:0007669"/>
    <property type="project" value="TreeGrafter"/>
</dbReference>
<dbReference type="GO" id="GO:0042542">
    <property type="term" value="P:response to hydrogen peroxide"/>
    <property type="evidence" value="ECO:0007669"/>
    <property type="project" value="TreeGrafter"/>
</dbReference>
<dbReference type="GO" id="GO:0020037">
    <property type="term" value="F:heme binding"/>
    <property type="evidence" value="ECO:0007669"/>
    <property type="project" value="InterPro"/>
</dbReference>
<dbReference type="Pfam" id="PF00199">
    <property type="entry name" value="Catalase"/>
    <property type="match status" value="1"/>
</dbReference>
<dbReference type="Gene3D" id="2.40.180.10">
    <property type="entry name" value="Catalase core domain"/>
    <property type="match status" value="2"/>
</dbReference>
<feature type="domain" description="Catalase core" evidence="1">
    <location>
        <begin position="30"/>
        <end position="131"/>
    </location>
</feature>
<reference evidence="2 3" key="1">
    <citation type="submission" date="2018-07" db="EMBL/GenBank/DDBJ databases">
        <title>The genomes of Aspergillus section Nigri reveals drivers in fungal speciation.</title>
        <authorList>
            <consortium name="DOE Joint Genome Institute"/>
            <person name="Vesth T.C."/>
            <person name="Nybo J."/>
            <person name="Theobald S."/>
            <person name="Brandl J."/>
            <person name="Frisvad J.C."/>
            <person name="Nielsen K.F."/>
            <person name="Lyhne E.K."/>
            <person name="Kogle M.E."/>
            <person name="Kuo A."/>
            <person name="Riley R."/>
            <person name="Clum A."/>
            <person name="Nolan M."/>
            <person name="Lipzen A."/>
            <person name="Salamov A."/>
            <person name="Henrissat B."/>
            <person name="Wiebenga A."/>
            <person name="De vries R.P."/>
            <person name="Grigoriev I.V."/>
            <person name="Mortensen U.H."/>
            <person name="Andersen M.R."/>
            <person name="Baker S.E."/>
        </authorList>
    </citation>
    <scope>NUCLEOTIDE SEQUENCE [LARGE SCALE GENOMIC DNA]</scope>
    <source>
        <strain evidence="2 3">CBS 139.54b</strain>
    </source>
</reference>
<dbReference type="PANTHER" id="PTHR11465">
    <property type="entry name" value="CATALASE"/>
    <property type="match status" value="1"/>
</dbReference>
<dbReference type="STRING" id="1341132.A0A3F3Q1I7"/>
<sequence length="285" mass="31218">MPPPEDPAVVEMSHEIVDTLHGIFGSHPGKRPAHAKGILIHGTFDPTYEASRLSTAPHFNQICIPVIARLSSSTGLPDLSDTDPNGNPRGLALRFMLEESPQHVHTDIITHSTPFFPASNGPKTLAFIQAVASGTLSYFLPTHSAAQTFAQARKPFPESFATENTSKLILSFLFRPGANARWSLSPETGLVTRLQKGMVTFELFTQMAQHGDVTDDCTVLWPESRPEVKLGQVHLHSVMEDNETEQKRIIFDSVPRVEGIEPSGDPLIDTRAAAYLISGRERHAA</sequence>
<keyword evidence="3" id="KW-1185">Reference proteome</keyword>
<dbReference type="RefSeq" id="XP_026625874.1">
    <property type="nucleotide sequence ID" value="XM_026771634.1"/>
</dbReference>